<keyword evidence="13" id="KW-0443">Lipid metabolism</keyword>
<organism evidence="19 20">
    <name type="scientific">Rhizosaccharibacter radicis</name>
    <dbReference type="NCBI Taxonomy" id="2782605"/>
    <lineage>
        <taxon>Bacteria</taxon>
        <taxon>Pseudomonadati</taxon>
        <taxon>Pseudomonadota</taxon>
        <taxon>Alphaproteobacteria</taxon>
        <taxon>Acetobacterales</taxon>
        <taxon>Acetobacteraceae</taxon>
        <taxon>Rhizosaccharibacter</taxon>
    </lineage>
</organism>
<evidence type="ECO:0000256" key="17">
    <source>
        <dbReference type="ARBA" id="ARBA00032888"/>
    </source>
</evidence>
<dbReference type="Pfam" id="PF02611">
    <property type="entry name" value="CDH"/>
    <property type="match status" value="1"/>
</dbReference>
<evidence type="ECO:0000313" key="19">
    <source>
        <dbReference type="EMBL" id="MCQ8241214.1"/>
    </source>
</evidence>
<proteinExistence type="inferred from homology"/>
<comment type="catalytic activity">
    <reaction evidence="1">
        <text>a CDP-1,2-diacyl-sn-glycerol + H2O = a 1,2-diacyl-sn-glycero-3-phosphate + CMP + 2 H(+)</text>
        <dbReference type="Rhea" id="RHEA:15221"/>
        <dbReference type="ChEBI" id="CHEBI:15377"/>
        <dbReference type="ChEBI" id="CHEBI:15378"/>
        <dbReference type="ChEBI" id="CHEBI:58332"/>
        <dbReference type="ChEBI" id="CHEBI:58608"/>
        <dbReference type="ChEBI" id="CHEBI:60377"/>
        <dbReference type="EC" id="3.6.1.26"/>
    </reaction>
</comment>
<evidence type="ECO:0000256" key="8">
    <source>
        <dbReference type="ARBA" id="ARBA00022475"/>
    </source>
</evidence>
<evidence type="ECO:0000256" key="12">
    <source>
        <dbReference type="ARBA" id="ARBA00022989"/>
    </source>
</evidence>
<comment type="pathway">
    <text evidence="4">Lipid metabolism.</text>
</comment>
<keyword evidence="12" id="KW-1133">Transmembrane helix</keyword>
<dbReference type="Gene3D" id="3.30.428.30">
    <property type="entry name" value="HIT family - CDH-like"/>
    <property type="match status" value="1"/>
</dbReference>
<comment type="caution">
    <text evidence="19">The sequence shown here is derived from an EMBL/GenBank/DDBJ whole genome shotgun (WGS) entry which is preliminary data.</text>
</comment>
<evidence type="ECO:0000256" key="6">
    <source>
        <dbReference type="ARBA" id="ARBA00012375"/>
    </source>
</evidence>
<comment type="similarity">
    <text evidence="5">Belongs to the Cdh family.</text>
</comment>
<comment type="subcellular location">
    <subcellularLocation>
        <location evidence="2">Cell membrane</location>
        <topology evidence="2">Single-pass membrane protein</topology>
    </subcellularLocation>
</comment>
<keyword evidence="16" id="KW-1208">Phospholipid metabolism</keyword>
<dbReference type="EMBL" id="JAMZEJ010000006">
    <property type="protein sequence ID" value="MCQ8241214.1"/>
    <property type="molecule type" value="Genomic_DNA"/>
</dbReference>
<name>A0ABT1VZS6_9PROT</name>
<keyword evidence="9" id="KW-0444">Lipid biosynthesis</keyword>
<protein>
    <recommendedName>
        <fullName evidence="7">CDP-diacylglycerol pyrophosphatase</fullName>
        <ecNumber evidence="6">3.6.1.26</ecNumber>
    </recommendedName>
    <alternativeName>
        <fullName evidence="17">CDP-diacylglycerol phosphatidylhydrolase</fullName>
    </alternativeName>
    <alternativeName>
        <fullName evidence="18">CDP-diglyceride hydrolase</fullName>
    </alternativeName>
</protein>
<evidence type="ECO:0000256" key="1">
    <source>
        <dbReference type="ARBA" id="ARBA00001007"/>
    </source>
</evidence>
<evidence type="ECO:0000256" key="5">
    <source>
        <dbReference type="ARBA" id="ARBA00006435"/>
    </source>
</evidence>
<keyword evidence="20" id="KW-1185">Reference proteome</keyword>
<evidence type="ECO:0000256" key="11">
    <source>
        <dbReference type="ARBA" id="ARBA00022801"/>
    </source>
</evidence>
<sequence length="271" mass="29475">MRRRSWRRWLLPAVLLFGGAAGPLRLHDPNVLWKIVHDRCVPEMASTGSPSPCISVTLDGGAAHGFAVLKDIRGQTQYLLIPTARITGIESPALLRPGATNYFARAWDIRDLTEKRAGHELPDADILLAINSRRGRTQDQLHIHVDCIRPDVLAALRRMAPGVGDGWRELPEPLVGHRYRAMWIAPDALDSQDPFRLLAASLGGDPATLSRRMARHTLALTGSPVPGRPGFLLLDSTAGMGSFRLTPAIDFGPGSAEELEDHSCRIASGGT</sequence>
<comment type="pathway">
    <text evidence="3">Phospholipid metabolism; CDP-diacylglycerol degradation; phosphatidate from CDP-diacylglycerol: step 1/1.</text>
</comment>
<keyword evidence="15" id="KW-0594">Phospholipid biosynthesis</keyword>
<dbReference type="RefSeq" id="WP_422919965.1">
    <property type="nucleotide sequence ID" value="NZ_JAMZEJ010000006.1"/>
</dbReference>
<reference evidence="19 20" key="1">
    <citation type="submission" date="2022-06" db="EMBL/GenBank/DDBJ databases">
        <title>Rhizosaccharibacter gen. nov. sp. nov. KSS12, endophytic bacteria isolated from sugarcane.</title>
        <authorList>
            <person name="Pitiwittayakul N."/>
        </authorList>
    </citation>
    <scope>NUCLEOTIDE SEQUENCE [LARGE SCALE GENOMIC DNA]</scope>
    <source>
        <strain evidence="19 20">KSS12</strain>
    </source>
</reference>
<evidence type="ECO:0000256" key="16">
    <source>
        <dbReference type="ARBA" id="ARBA00023264"/>
    </source>
</evidence>
<evidence type="ECO:0000256" key="2">
    <source>
        <dbReference type="ARBA" id="ARBA00004162"/>
    </source>
</evidence>
<keyword evidence="10" id="KW-0812">Transmembrane</keyword>
<evidence type="ECO:0000256" key="9">
    <source>
        <dbReference type="ARBA" id="ARBA00022516"/>
    </source>
</evidence>
<evidence type="ECO:0000256" key="3">
    <source>
        <dbReference type="ARBA" id="ARBA00004927"/>
    </source>
</evidence>
<evidence type="ECO:0000256" key="4">
    <source>
        <dbReference type="ARBA" id="ARBA00005189"/>
    </source>
</evidence>
<dbReference type="InterPro" id="IPR036265">
    <property type="entry name" value="HIT-like_sf"/>
</dbReference>
<evidence type="ECO:0000313" key="20">
    <source>
        <dbReference type="Proteomes" id="UP001524547"/>
    </source>
</evidence>
<dbReference type="Proteomes" id="UP001524547">
    <property type="component" value="Unassembled WGS sequence"/>
</dbReference>
<dbReference type="InterPro" id="IPR003763">
    <property type="entry name" value="CDP-diacylglyc_Pase"/>
</dbReference>
<dbReference type="EC" id="3.6.1.26" evidence="6"/>
<evidence type="ECO:0000256" key="15">
    <source>
        <dbReference type="ARBA" id="ARBA00023209"/>
    </source>
</evidence>
<keyword evidence="8" id="KW-1003">Cell membrane</keyword>
<keyword evidence="14" id="KW-0472">Membrane</keyword>
<gene>
    <name evidence="19" type="ORF">NFI88_10220</name>
</gene>
<dbReference type="SUPFAM" id="SSF54197">
    <property type="entry name" value="HIT-like"/>
    <property type="match status" value="1"/>
</dbReference>
<accession>A0ABT1VZS6</accession>
<keyword evidence="11" id="KW-0378">Hydrolase</keyword>
<evidence type="ECO:0000256" key="10">
    <source>
        <dbReference type="ARBA" id="ARBA00022692"/>
    </source>
</evidence>
<evidence type="ECO:0000256" key="7">
    <source>
        <dbReference type="ARBA" id="ARBA00019608"/>
    </source>
</evidence>
<evidence type="ECO:0000256" key="18">
    <source>
        <dbReference type="ARBA" id="ARBA00032892"/>
    </source>
</evidence>
<evidence type="ECO:0000256" key="13">
    <source>
        <dbReference type="ARBA" id="ARBA00023098"/>
    </source>
</evidence>
<dbReference type="PIRSF" id="PIRSF001273">
    <property type="entry name" value="CDH"/>
    <property type="match status" value="1"/>
</dbReference>
<evidence type="ECO:0000256" key="14">
    <source>
        <dbReference type="ARBA" id="ARBA00023136"/>
    </source>
</evidence>